<feature type="domain" description="Helix-turn-helix" evidence="1">
    <location>
        <begin position="14"/>
        <end position="62"/>
    </location>
</feature>
<dbReference type="RefSeq" id="WP_377085864.1">
    <property type="nucleotide sequence ID" value="NZ_JBHSJL010000008.1"/>
</dbReference>
<accession>A0ABW4ZEH6</accession>
<evidence type="ECO:0000313" key="2">
    <source>
        <dbReference type="EMBL" id="MFD2160266.1"/>
    </source>
</evidence>
<reference evidence="3" key="1">
    <citation type="journal article" date="2019" name="Int. J. Syst. Evol. Microbiol.">
        <title>The Global Catalogue of Microorganisms (GCM) 10K type strain sequencing project: providing services to taxonomists for standard genome sequencing and annotation.</title>
        <authorList>
            <consortium name="The Broad Institute Genomics Platform"/>
            <consortium name="The Broad Institute Genome Sequencing Center for Infectious Disease"/>
            <person name="Wu L."/>
            <person name="Ma J."/>
        </authorList>
    </citation>
    <scope>NUCLEOTIDE SEQUENCE [LARGE SCALE GENOMIC DNA]</scope>
    <source>
        <strain evidence="3">CCUG 57942</strain>
    </source>
</reference>
<dbReference type="InterPro" id="IPR009061">
    <property type="entry name" value="DNA-bd_dom_put_sf"/>
</dbReference>
<evidence type="ECO:0000313" key="3">
    <source>
        <dbReference type="Proteomes" id="UP001597389"/>
    </source>
</evidence>
<proteinExistence type="predicted"/>
<organism evidence="2 3">
    <name type="scientific">Rubritalea tangerina</name>
    <dbReference type="NCBI Taxonomy" id="430798"/>
    <lineage>
        <taxon>Bacteria</taxon>
        <taxon>Pseudomonadati</taxon>
        <taxon>Verrucomicrobiota</taxon>
        <taxon>Verrucomicrobiia</taxon>
        <taxon>Verrucomicrobiales</taxon>
        <taxon>Rubritaleaceae</taxon>
        <taxon>Rubritalea</taxon>
    </lineage>
</organism>
<dbReference type="SUPFAM" id="SSF46955">
    <property type="entry name" value="Putative DNA-binding domain"/>
    <property type="match status" value="1"/>
</dbReference>
<dbReference type="Pfam" id="PF12728">
    <property type="entry name" value="HTH_17"/>
    <property type="match status" value="1"/>
</dbReference>
<dbReference type="InterPro" id="IPR041657">
    <property type="entry name" value="HTH_17"/>
</dbReference>
<gene>
    <name evidence="2" type="ORF">ACFSW8_15290</name>
</gene>
<name>A0ABW4ZEH6_9BACT</name>
<comment type="caution">
    <text evidence="2">The sequence shown here is derived from an EMBL/GenBank/DDBJ whole genome shotgun (WGS) entry which is preliminary data.</text>
</comment>
<evidence type="ECO:0000259" key="1">
    <source>
        <dbReference type="Pfam" id="PF12728"/>
    </source>
</evidence>
<keyword evidence="3" id="KW-1185">Reference proteome</keyword>
<dbReference type="EMBL" id="JBHUJB010000074">
    <property type="protein sequence ID" value="MFD2160266.1"/>
    <property type="molecule type" value="Genomic_DNA"/>
</dbReference>
<dbReference type="Proteomes" id="UP001597389">
    <property type="component" value="Unassembled WGS sequence"/>
</dbReference>
<sequence>MVSPNSSIIELERYLTPDEVAEWYGVKSKVTLWRWRKEGRLPSPDLNRGNLKRWKVRSLIEWDKVLIEKDRQNIRSSEGKSLLNRLGFS</sequence>
<protein>
    <submittedName>
        <fullName evidence="2">Helix-turn-helix transcriptional regulator</fullName>
    </submittedName>
</protein>